<accession>A0A410JZA3</accession>
<feature type="transmembrane region" description="Helical" evidence="2">
    <location>
        <begin position="452"/>
        <end position="471"/>
    </location>
</feature>
<evidence type="ECO:0000256" key="2">
    <source>
        <dbReference type="SAM" id="Phobius"/>
    </source>
</evidence>
<dbReference type="KEGG" id="gtl:EP073_08610"/>
<keyword evidence="2" id="KW-1133">Transmembrane helix</keyword>
<keyword evidence="2" id="KW-0812">Transmembrane</keyword>
<keyword evidence="4" id="KW-1185">Reference proteome</keyword>
<feature type="transmembrane region" description="Helical" evidence="2">
    <location>
        <begin position="543"/>
        <end position="566"/>
    </location>
</feature>
<dbReference type="OrthoDB" id="9776609at2"/>
<sequence>MAWNLHSGGASGRAPAASVERTMREKFRQSISWLHTWSGLIIGWLLFAIFFTGTYSYFRNEITYWMQPELHGSIPTGSEASMAVNYLERVAPDSPSWSITLPDARNRVVQVVFREQPQQIQAPERPGKERPEGAENTGRQPRDEGRAHTAAEGGDKPDNTKNTQQENATPVRVPMTVHYLDSQTGERIIPRETRGGTFLYRFHVELYGMDRMTGRKIIGAATMVMFIAIISGVIIHKRIFADFFTFRRKKGTRSWTDAHIFTAVLALPYHIMITYSGLVLFMMILLPWNADGMRRMHSHAQPAQTVSYEERVKLTPVEPLIKNAEERLKSKIQRISISNQGKKNMLIEMVPSGRKSITATGRGSGTAVQVAYNGVNGRFMGEAVTSAPNAVAATANVLGSLHLARFADTFTRWLFFISGVLGTAMVGTGLIIWTHKKSKAMNKSFGRKLVEVLNVGGMTGLTAATAVHLWSNRLLPFDLASRANWEIRLFFTAWLLCCLHPLVRPVRKAWTEQLAFCAALYCLLPVLNAFTSKVNLFSAIAQGNAIIAGFDLTVFGFGLLFGYAAWKTSEIEEKKPSAAAQGVH</sequence>
<gene>
    <name evidence="3" type="ORF">EP073_08610</name>
</gene>
<dbReference type="AlphaFoldDB" id="A0A410JZA3"/>
<feature type="compositionally biased region" description="Basic and acidic residues" evidence="1">
    <location>
        <begin position="140"/>
        <end position="159"/>
    </location>
</feature>
<proteinExistence type="predicted"/>
<evidence type="ECO:0000313" key="3">
    <source>
        <dbReference type="EMBL" id="QAR33459.1"/>
    </source>
</evidence>
<protein>
    <submittedName>
        <fullName evidence="3">PepSY domain-containing protein</fullName>
    </submittedName>
</protein>
<feature type="transmembrane region" description="Helical" evidence="2">
    <location>
        <begin position="260"/>
        <end position="286"/>
    </location>
</feature>
<dbReference type="Proteomes" id="UP000287502">
    <property type="component" value="Chromosome"/>
</dbReference>
<dbReference type="PANTHER" id="PTHR34219:SF4">
    <property type="entry name" value="PEPSY DOMAIN-CONTAINING PROTEIN"/>
    <property type="match status" value="1"/>
</dbReference>
<keyword evidence="2" id="KW-0472">Membrane</keyword>
<feature type="transmembrane region" description="Helical" evidence="2">
    <location>
        <begin position="514"/>
        <end position="531"/>
    </location>
</feature>
<name>A0A410JZA3_9BACT</name>
<dbReference type="InterPro" id="IPR005625">
    <property type="entry name" value="PepSY-ass_TM"/>
</dbReference>
<feature type="transmembrane region" description="Helical" evidence="2">
    <location>
        <begin position="37"/>
        <end position="58"/>
    </location>
</feature>
<reference evidence="3 4" key="1">
    <citation type="submission" date="2019-01" db="EMBL/GenBank/DDBJ databases">
        <title>Geovibrio thiophilus DSM 11263, complete genome.</title>
        <authorList>
            <person name="Spring S."/>
            <person name="Bunk B."/>
            <person name="Sproer C."/>
        </authorList>
    </citation>
    <scope>NUCLEOTIDE SEQUENCE [LARGE SCALE GENOMIC DNA]</scope>
    <source>
        <strain evidence="3 4">DSM 11263</strain>
    </source>
</reference>
<feature type="transmembrane region" description="Helical" evidence="2">
    <location>
        <begin position="483"/>
        <end position="502"/>
    </location>
</feature>
<feature type="region of interest" description="Disordered" evidence="1">
    <location>
        <begin position="114"/>
        <end position="169"/>
    </location>
</feature>
<dbReference type="Pfam" id="PF03929">
    <property type="entry name" value="PepSY_TM"/>
    <property type="match status" value="1"/>
</dbReference>
<evidence type="ECO:0000313" key="4">
    <source>
        <dbReference type="Proteomes" id="UP000287502"/>
    </source>
</evidence>
<organism evidence="3 4">
    <name type="scientific">Geovibrio thiophilus</name>
    <dbReference type="NCBI Taxonomy" id="139438"/>
    <lineage>
        <taxon>Bacteria</taxon>
        <taxon>Pseudomonadati</taxon>
        <taxon>Deferribacterota</taxon>
        <taxon>Deferribacteres</taxon>
        <taxon>Deferribacterales</taxon>
        <taxon>Geovibrionaceae</taxon>
        <taxon>Geovibrio</taxon>
    </lineage>
</organism>
<evidence type="ECO:0000256" key="1">
    <source>
        <dbReference type="SAM" id="MobiDB-lite"/>
    </source>
</evidence>
<dbReference type="PANTHER" id="PTHR34219">
    <property type="entry name" value="IRON-REGULATED INNER MEMBRANE PROTEIN-RELATED"/>
    <property type="match status" value="1"/>
</dbReference>
<feature type="transmembrane region" description="Helical" evidence="2">
    <location>
        <begin position="217"/>
        <end position="240"/>
    </location>
</feature>
<dbReference type="EMBL" id="CP035108">
    <property type="protein sequence ID" value="QAR33459.1"/>
    <property type="molecule type" value="Genomic_DNA"/>
</dbReference>
<feature type="transmembrane region" description="Helical" evidence="2">
    <location>
        <begin position="413"/>
        <end position="432"/>
    </location>
</feature>